<dbReference type="InterPro" id="IPR003675">
    <property type="entry name" value="Rce1/LyrA-like_dom"/>
</dbReference>
<dbReference type="PANTHER" id="PTHR35797:SF1">
    <property type="entry name" value="PROTEASE"/>
    <property type="match status" value="1"/>
</dbReference>
<feature type="domain" description="CAAX prenyl protease 2/Lysostaphin resistance protein A-like" evidence="2">
    <location>
        <begin position="132"/>
        <end position="231"/>
    </location>
</feature>
<accession>A0ABD5XSB1</accession>
<feature type="transmembrane region" description="Helical" evidence="1">
    <location>
        <begin position="249"/>
        <end position="268"/>
    </location>
</feature>
<comment type="caution">
    <text evidence="3">The sequence shown here is derived from an EMBL/GenBank/DDBJ whole genome shotgun (WGS) entry which is preliminary data.</text>
</comment>
<organism evidence="3 4">
    <name type="scientific">Halobaculum litoreum</name>
    <dbReference type="NCBI Taxonomy" id="3031998"/>
    <lineage>
        <taxon>Archaea</taxon>
        <taxon>Methanobacteriati</taxon>
        <taxon>Methanobacteriota</taxon>
        <taxon>Stenosarchaea group</taxon>
        <taxon>Halobacteria</taxon>
        <taxon>Halobacteriales</taxon>
        <taxon>Haloferacaceae</taxon>
        <taxon>Halobaculum</taxon>
    </lineage>
</organism>
<feature type="transmembrane region" description="Helical" evidence="1">
    <location>
        <begin position="20"/>
        <end position="41"/>
    </location>
</feature>
<dbReference type="EC" id="3.4.-.-" evidence="3"/>
<keyword evidence="1" id="KW-0472">Membrane</keyword>
<dbReference type="EMBL" id="JBHSZG010000008">
    <property type="protein sequence ID" value="MFC7138045.1"/>
    <property type="molecule type" value="Genomic_DNA"/>
</dbReference>
<evidence type="ECO:0000256" key="1">
    <source>
        <dbReference type="SAM" id="Phobius"/>
    </source>
</evidence>
<reference evidence="3 4" key="1">
    <citation type="journal article" date="2019" name="Int. J. Syst. Evol. Microbiol.">
        <title>The Global Catalogue of Microorganisms (GCM) 10K type strain sequencing project: providing services to taxonomists for standard genome sequencing and annotation.</title>
        <authorList>
            <consortium name="The Broad Institute Genomics Platform"/>
            <consortium name="The Broad Institute Genome Sequencing Center for Infectious Disease"/>
            <person name="Wu L."/>
            <person name="Ma J."/>
        </authorList>
    </citation>
    <scope>NUCLEOTIDE SEQUENCE [LARGE SCALE GENOMIC DNA]</scope>
    <source>
        <strain evidence="3 4">DT92</strain>
    </source>
</reference>
<keyword evidence="1" id="KW-1133">Transmembrane helix</keyword>
<keyword evidence="3" id="KW-0378">Hydrolase</keyword>
<dbReference type="AlphaFoldDB" id="A0ABD5XSB1"/>
<dbReference type="InterPro" id="IPR042150">
    <property type="entry name" value="MmRce1-like"/>
</dbReference>
<feature type="transmembrane region" description="Helical" evidence="1">
    <location>
        <begin position="86"/>
        <end position="105"/>
    </location>
</feature>
<feature type="transmembrane region" description="Helical" evidence="1">
    <location>
        <begin position="165"/>
        <end position="184"/>
    </location>
</feature>
<name>A0ABD5XSB1_9EURY</name>
<dbReference type="Proteomes" id="UP001596368">
    <property type="component" value="Unassembled WGS sequence"/>
</dbReference>
<dbReference type="GO" id="GO:0004175">
    <property type="term" value="F:endopeptidase activity"/>
    <property type="evidence" value="ECO:0007669"/>
    <property type="project" value="UniProtKB-ARBA"/>
</dbReference>
<keyword evidence="1" id="KW-0812">Transmembrane</keyword>
<evidence type="ECO:0000313" key="4">
    <source>
        <dbReference type="Proteomes" id="UP001596368"/>
    </source>
</evidence>
<sequence length="287" mass="30467">MTLPDPTRIDAPPATLIRFFGLTFLLSWGAFLPVVLGLVPVGSATPLVVASIFGPTVAALALTCRADGLGGVRRLLARLVRVRVPLRWYAAALLPVGLGLLGWWYLHLTAGAGPLGRFGGDLGTLPLPVVVALFLVSSLGSGALAEELGWRGYALPRLQARFDALGASLLLGAVWAVWHLPVFLLTDAGTTLPFEWYLPRLLALSVLLTWVFDHTRGSVLHAVFLHAAVNGTEAFVSGTLTTPLLELRYGQAMTLLTVAAALVVIGVWGRELTGDSRRPATGDAQAR</sequence>
<dbReference type="Pfam" id="PF02517">
    <property type="entry name" value="Rce1-like"/>
    <property type="match status" value="1"/>
</dbReference>
<feature type="transmembrane region" description="Helical" evidence="1">
    <location>
        <begin position="47"/>
        <end position="66"/>
    </location>
</feature>
<proteinExistence type="predicted"/>
<dbReference type="GO" id="GO:0080120">
    <property type="term" value="P:CAAX-box protein maturation"/>
    <property type="evidence" value="ECO:0007669"/>
    <property type="project" value="UniProtKB-ARBA"/>
</dbReference>
<evidence type="ECO:0000313" key="3">
    <source>
        <dbReference type="EMBL" id="MFC7138045.1"/>
    </source>
</evidence>
<feature type="transmembrane region" description="Helical" evidence="1">
    <location>
        <begin position="125"/>
        <end position="145"/>
    </location>
</feature>
<evidence type="ECO:0000259" key="2">
    <source>
        <dbReference type="Pfam" id="PF02517"/>
    </source>
</evidence>
<keyword evidence="4" id="KW-1185">Reference proteome</keyword>
<dbReference type="PANTHER" id="PTHR35797">
    <property type="entry name" value="PROTEASE-RELATED"/>
    <property type="match status" value="1"/>
</dbReference>
<gene>
    <name evidence="3" type="ORF">ACFQRB_19420</name>
</gene>
<protein>
    <submittedName>
        <fullName evidence="3">CPBP family intramembrane glutamic endopeptidase</fullName>
        <ecNumber evidence="3">3.4.-.-</ecNumber>
    </submittedName>
</protein>